<evidence type="ECO:0000256" key="1">
    <source>
        <dbReference type="ARBA" id="ARBA00008580"/>
    </source>
</evidence>
<dbReference type="InterPro" id="IPR022789">
    <property type="entry name" value="ParD"/>
</dbReference>
<dbReference type="SUPFAM" id="SSF47598">
    <property type="entry name" value="Ribbon-helix-helix"/>
    <property type="match status" value="1"/>
</dbReference>
<dbReference type="Proteomes" id="UP000252107">
    <property type="component" value="Unassembled WGS sequence"/>
</dbReference>
<comment type="similarity">
    <text evidence="1">Belongs to the ParD antitoxin family.</text>
</comment>
<accession>A0A367RPU7</accession>
<dbReference type="Gene3D" id="6.10.10.120">
    <property type="entry name" value="Antitoxin ParD1-like"/>
    <property type="match status" value="1"/>
</dbReference>
<dbReference type="EMBL" id="LXQD01000120">
    <property type="protein sequence ID" value="RCJ37342.1"/>
    <property type="molecule type" value="Genomic_DNA"/>
</dbReference>
<dbReference type="PANTHER" id="PTHR36582:SF2">
    <property type="entry name" value="ANTITOXIN PARD"/>
    <property type="match status" value="1"/>
</dbReference>
<dbReference type="PANTHER" id="PTHR36582">
    <property type="entry name" value="ANTITOXIN PARD"/>
    <property type="match status" value="1"/>
</dbReference>
<organism evidence="3 4">
    <name type="scientific">Nostoc minutum NIES-26</name>
    <dbReference type="NCBI Taxonomy" id="1844469"/>
    <lineage>
        <taxon>Bacteria</taxon>
        <taxon>Bacillati</taxon>
        <taxon>Cyanobacteriota</taxon>
        <taxon>Cyanophyceae</taxon>
        <taxon>Nostocales</taxon>
        <taxon>Nostocaceae</taxon>
        <taxon>Nostoc</taxon>
    </lineage>
</organism>
<dbReference type="Pfam" id="PF03693">
    <property type="entry name" value="ParD_antitoxin"/>
    <property type="match status" value="1"/>
</dbReference>
<dbReference type="GO" id="GO:0006355">
    <property type="term" value="P:regulation of DNA-templated transcription"/>
    <property type="evidence" value="ECO:0007669"/>
    <property type="project" value="InterPro"/>
</dbReference>
<dbReference type="NCBIfam" id="TIGR02606">
    <property type="entry name" value="antidote_CC2985"/>
    <property type="match status" value="1"/>
</dbReference>
<keyword evidence="4" id="KW-1185">Reference proteome</keyword>
<evidence type="ECO:0000313" key="4">
    <source>
        <dbReference type="Proteomes" id="UP000252107"/>
    </source>
</evidence>
<proteinExistence type="inferred from homology"/>
<evidence type="ECO:0000256" key="2">
    <source>
        <dbReference type="ARBA" id="ARBA00022649"/>
    </source>
</evidence>
<evidence type="ECO:0000313" key="3">
    <source>
        <dbReference type="EMBL" id="RCJ37342.1"/>
    </source>
</evidence>
<dbReference type="InterPro" id="IPR038296">
    <property type="entry name" value="ParD_sf"/>
</dbReference>
<sequence length="99" mass="11414">MNISFTPELEQFIQSQVASGKYASTEEVIVAGIKLLEERECIYQGRFEELQREIMVGVEASERGEVIDGETVFQQLLEQKLQQRRQQPTGCLVDMQKYL</sequence>
<protein>
    <submittedName>
        <fullName evidence="3">CopG family transcriptional regulator</fullName>
    </submittedName>
</protein>
<keyword evidence="2" id="KW-1277">Toxin-antitoxin system</keyword>
<comment type="caution">
    <text evidence="3">The sequence shown here is derived from an EMBL/GenBank/DDBJ whole genome shotgun (WGS) entry which is preliminary data.</text>
</comment>
<dbReference type="InterPro" id="IPR010985">
    <property type="entry name" value="Ribbon_hlx_hlx"/>
</dbReference>
<dbReference type="AlphaFoldDB" id="A0A367RPU7"/>
<gene>
    <name evidence="3" type="ORF">A6770_14520</name>
</gene>
<reference evidence="3" key="1">
    <citation type="submission" date="2016-04" db="EMBL/GenBank/DDBJ databases">
        <authorList>
            <person name="Tabuchi Yagui T.R."/>
        </authorList>
    </citation>
    <scope>NUCLEOTIDE SEQUENCE [LARGE SCALE GENOMIC DNA]</scope>
    <source>
        <strain evidence="3">NIES-26</strain>
    </source>
</reference>
<name>A0A367RPU7_9NOSO</name>